<dbReference type="InterPro" id="IPR001628">
    <property type="entry name" value="Znf_hrmn_rcpt"/>
</dbReference>
<evidence type="ECO:0000256" key="5">
    <source>
        <dbReference type="ARBA" id="ARBA00023125"/>
    </source>
</evidence>
<evidence type="ECO:0000256" key="9">
    <source>
        <dbReference type="SAM" id="MobiDB-lite"/>
    </source>
</evidence>
<sequence>MLTANLVQSKIAFSRQVAAPESDNSDREQEHGSSMECRFAGQTSVAAPSSYQISSSVSDIIGDFLLDNRSPIDREIASWADDEYSDFPSCLEEDFFQAELTSPTDLTLDTLEPSFVTTTMATSVESNSGSGQDSSPCIHFDMSLENKSRQSFDQSWYSEQPGPSYNMTSQYQTMSEQTNKQMPDFESPSYIQQPEYVDSLSQPAYPTEQYVPVHMPYAGIEPANTDSAYKSPQFPAYEERLEEIKTEDVNTILASTCSRVTTDYQQEALASRSFSGRSSGHLPSQSTSQRNPFIRQLSWDNVVTQQSQLTSCYSLSDSSIPNLFGSPAPVPVVSFSGENVQRVGTPEYSVPSGYYQAHYRTGNLPFQARTICDQGQSSKGSPPIPAQHPAVAPVTQPSYGGFGEGTCAVCGDKARWQHYGVLACEGCKGFFKRSVQRDAKYVCLGNKSCPIDKKTRTHCPHCRYQKCINVGMCKNVVRTDTTKRRKASKTKIIGQTKSQTSISAAQPLPGSVSMVTATTSGLQVSHLDQDKTSVCPMHSYYK</sequence>
<dbReference type="EMBL" id="CAWYQH010000002">
    <property type="protein sequence ID" value="CAK8673334.1"/>
    <property type="molecule type" value="Genomic_DNA"/>
</dbReference>
<dbReference type="PANTHER" id="PTHR24085">
    <property type="entry name" value="NUCLEAR HORMONE RECEPTOR"/>
    <property type="match status" value="1"/>
</dbReference>
<organism evidence="11 12">
    <name type="scientific">Clavelina lepadiformis</name>
    <name type="common">Light-bulb sea squirt</name>
    <name type="synonym">Ascidia lepadiformis</name>
    <dbReference type="NCBI Taxonomy" id="159417"/>
    <lineage>
        <taxon>Eukaryota</taxon>
        <taxon>Metazoa</taxon>
        <taxon>Chordata</taxon>
        <taxon>Tunicata</taxon>
        <taxon>Ascidiacea</taxon>
        <taxon>Aplousobranchia</taxon>
        <taxon>Clavelinidae</taxon>
        <taxon>Clavelina</taxon>
    </lineage>
</organism>
<dbReference type="Pfam" id="PF00105">
    <property type="entry name" value="zf-C4"/>
    <property type="match status" value="1"/>
</dbReference>
<keyword evidence="12" id="KW-1185">Reference proteome</keyword>
<feature type="region of interest" description="Disordered" evidence="9">
    <location>
        <begin position="17"/>
        <end position="36"/>
    </location>
</feature>
<keyword evidence="2" id="KW-0863">Zinc-finger</keyword>
<evidence type="ECO:0000259" key="10">
    <source>
        <dbReference type="PROSITE" id="PS51030"/>
    </source>
</evidence>
<evidence type="ECO:0000313" key="11">
    <source>
        <dbReference type="EMBL" id="CAK8673334.1"/>
    </source>
</evidence>
<evidence type="ECO:0000256" key="4">
    <source>
        <dbReference type="ARBA" id="ARBA00023015"/>
    </source>
</evidence>
<keyword evidence="3" id="KW-0862">Zinc</keyword>
<proteinExistence type="predicted"/>
<dbReference type="Gene3D" id="3.30.50.10">
    <property type="entry name" value="Erythroid Transcription Factor GATA-1, subunit A"/>
    <property type="match status" value="1"/>
</dbReference>
<keyword evidence="8" id="KW-0539">Nucleus</keyword>
<dbReference type="PANTHER" id="PTHR24085:SF4">
    <property type="entry name" value="NUCLEAR HORMONE RECEPTOR HR38-RELATED"/>
    <property type="match status" value="1"/>
</dbReference>
<evidence type="ECO:0000256" key="8">
    <source>
        <dbReference type="ARBA" id="ARBA00023242"/>
    </source>
</evidence>
<protein>
    <recommendedName>
        <fullName evidence="10">Nuclear receptor domain-containing protein</fullName>
    </recommendedName>
</protein>
<name>A0ABP0F0U2_CLALP</name>
<dbReference type="Proteomes" id="UP001642483">
    <property type="component" value="Unassembled WGS sequence"/>
</dbReference>
<dbReference type="SMART" id="SM00399">
    <property type="entry name" value="ZnF_C4"/>
    <property type="match status" value="1"/>
</dbReference>
<reference evidence="11 12" key="1">
    <citation type="submission" date="2024-02" db="EMBL/GenBank/DDBJ databases">
        <authorList>
            <person name="Daric V."/>
            <person name="Darras S."/>
        </authorList>
    </citation>
    <scope>NUCLEOTIDE SEQUENCE [LARGE SCALE GENOMIC DNA]</scope>
</reference>
<evidence type="ECO:0000256" key="6">
    <source>
        <dbReference type="ARBA" id="ARBA00023163"/>
    </source>
</evidence>
<keyword evidence="7" id="KW-0675">Receptor</keyword>
<keyword evidence="5" id="KW-0238">DNA-binding</keyword>
<evidence type="ECO:0000256" key="2">
    <source>
        <dbReference type="ARBA" id="ARBA00022771"/>
    </source>
</evidence>
<evidence type="ECO:0000256" key="1">
    <source>
        <dbReference type="ARBA" id="ARBA00022723"/>
    </source>
</evidence>
<keyword evidence="4" id="KW-0805">Transcription regulation</keyword>
<evidence type="ECO:0000256" key="7">
    <source>
        <dbReference type="ARBA" id="ARBA00023170"/>
    </source>
</evidence>
<dbReference type="CDD" id="cd06969">
    <property type="entry name" value="NR_DBD_NGFI-B"/>
    <property type="match status" value="1"/>
</dbReference>
<feature type="compositionally biased region" description="Basic and acidic residues" evidence="9">
    <location>
        <begin position="24"/>
        <end position="33"/>
    </location>
</feature>
<dbReference type="InterPro" id="IPR013088">
    <property type="entry name" value="Znf_NHR/GATA"/>
</dbReference>
<comment type="caution">
    <text evidence="11">The sequence shown here is derived from an EMBL/GenBank/DDBJ whole genome shotgun (WGS) entry which is preliminary data.</text>
</comment>
<keyword evidence="1" id="KW-0479">Metal-binding</keyword>
<evidence type="ECO:0000256" key="3">
    <source>
        <dbReference type="ARBA" id="ARBA00022833"/>
    </source>
</evidence>
<dbReference type="PRINTS" id="PR00047">
    <property type="entry name" value="STROIDFINGER"/>
</dbReference>
<feature type="domain" description="Nuclear receptor" evidence="10">
    <location>
        <begin position="404"/>
        <end position="479"/>
    </location>
</feature>
<dbReference type="SUPFAM" id="SSF57716">
    <property type="entry name" value="Glucocorticoid receptor-like (DNA-binding domain)"/>
    <property type="match status" value="1"/>
</dbReference>
<dbReference type="PROSITE" id="PS51030">
    <property type="entry name" value="NUCLEAR_REC_DBD_2"/>
    <property type="match status" value="1"/>
</dbReference>
<evidence type="ECO:0000313" key="12">
    <source>
        <dbReference type="Proteomes" id="UP001642483"/>
    </source>
</evidence>
<gene>
    <name evidence="11" type="ORF">CVLEPA_LOCUS3130</name>
</gene>
<dbReference type="PROSITE" id="PS00031">
    <property type="entry name" value="NUCLEAR_REC_DBD_1"/>
    <property type="match status" value="1"/>
</dbReference>
<keyword evidence="6" id="KW-0804">Transcription</keyword>
<accession>A0ABP0F0U2</accession>